<name>A0A5C6NKL6_9TELE</name>
<sequence length="80" mass="8440">MPVMAECALAVGEIMGHESVKSASRMNSMVVLVDSTEKADQLMVPGVVINGTLTPVFSLSNPAKKVVVSNVPPFLKNDVL</sequence>
<dbReference type="EMBL" id="RHFK02000012">
    <property type="protein sequence ID" value="TWW67268.1"/>
    <property type="molecule type" value="Genomic_DNA"/>
</dbReference>
<gene>
    <name evidence="1" type="ORF">D4764_02G0003090</name>
</gene>
<dbReference type="Proteomes" id="UP000324091">
    <property type="component" value="Chromosome 2"/>
</dbReference>
<comment type="caution">
    <text evidence="1">The sequence shown here is derived from an EMBL/GenBank/DDBJ whole genome shotgun (WGS) entry which is preliminary data.</text>
</comment>
<reference evidence="1 2" key="1">
    <citation type="submission" date="2019-04" db="EMBL/GenBank/DDBJ databases">
        <title>Chromosome genome assembly for Takifugu flavidus.</title>
        <authorList>
            <person name="Xiao S."/>
        </authorList>
    </citation>
    <scope>NUCLEOTIDE SEQUENCE [LARGE SCALE GENOMIC DNA]</scope>
    <source>
        <strain evidence="1">HTHZ2018</strain>
        <tissue evidence="1">Muscle</tissue>
    </source>
</reference>
<protein>
    <submittedName>
        <fullName evidence="1">Uncharacterized protein</fullName>
    </submittedName>
</protein>
<proteinExistence type="predicted"/>
<keyword evidence="2" id="KW-1185">Reference proteome</keyword>
<organism evidence="1 2">
    <name type="scientific">Takifugu flavidus</name>
    <name type="common">sansaifugu</name>
    <dbReference type="NCBI Taxonomy" id="433684"/>
    <lineage>
        <taxon>Eukaryota</taxon>
        <taxon>Metazoa</taxon>
        <taxon>Chordata</taxon>
        <taxon>Craniata</taxon>
        <taxon>Vertebrata</taxon>
        <taxon>Euteleostomi</taxon>
        <taxon>Actinopterygii</taxon>
        <taxon>Neopterygii</taxon>
        <taxon>Teleostei</taxon>
        <taxon>Neoteleostei</taxon>
        <taxon>Acanthomorphata</taxon>
        <taxon>Eupercaria</taxon>
        <taxon>Tetraodontiformes</taxon>
        <taxon>Tetradontoidea</taxon>
        <taxon>Tetraodontidae</taxon>
        <taxon>Takifugu</taxon>
    </lineage>
</organism>
<evidence type="ECO:0000313" key="2">
    <source>
        <dbReference type="Proteomes" id="UP000324091"/>
    </source>
</evidence>
<evidence type="ECO:0000313" key="1">
    <source>
        <dbReference type="EMBL" id="TWW67268.1"/>
    </source>
</evidence>
<dbReference type="AlphaFoldDB" id="A0A5C6NKL6"/>
<accession>A0A5C6NKL6</accession>